<keyword evidence="1" id="KW-1133">Transmembrane helix</keyword>
<protein>
    <submittedName>
        <fullName evidence="2">Uncharacterized protein</fullName>
    </submittedName>
</protein>
<feature type="transmembrane region" description="Helical" evidence="1">
    <location>
        <begin position="392"/>
        <end position="411"/>
    </location>
</feature>
<feature type="transmembrane region" description="Helical" evidence="1">
    <location>
        <begin position="352"/>
        <end position="372"/>
    </location>
</feature>
<proteinExistence type="predicted"/>
<evidence type="ECO:0000256" key="1">
    <source>
        <dbReference type="SAM" id="Phobius"/>
    </source>
</evidence>
<evidence type="ECO:0000313" key="2">
    <source>
        <dbReference type="EMBL" id="EMS71404.1"/>
    </source>
</evidence>
<feature type="transmembrane region" description="Helical" evidence="1">
    <location>
        <begin position="188"/>
        <end position="211"/>
    </location>
</feature>
<organism evidence="2 3">
    <name type="scientific">Ruminiclostridium cellobioparum subsp. termitidis CT1112</name>
    <dbReference type="NCBI Taxonomy" id="1195236"/>
    <lineage>
        <taxon>Bacteria</taxon>
        <taxon>Bacillati</taxon>
        <taxon>Bacillota</taxon>
        <taxon>Clostridia</taxon>
        <taxon>Eubacteriales</taxon>
        <taxon>Oscillospiraceae</taxon>
        <taxon>Ruminiclostridium</taxon>
    </lineage>
</organism>
<feature type="transmembrane region" description="Helical" evidence="1">
    <location>
        <begin position="44"/>
        <end position="77"/>
    </location>
</feature>
<comment type="caution">
    <text evidence="2">The sequence shown here is derived from an EMBL/GenBank/DDBJ whole genome shotgun (WGS) entry which is preliminary data.</text>
</comment>
<feature type="transmembrane region" description="Helical" evidence="1">
    <location>
        <begin position="97"/>
        <end position="114"/>
    </location>
</feature>
<sequence length="527" mass="58774">MEDQKKPLPEPLNNVPPNYKPYIPRDKTSEYQAFKSKVISPKGFIITILSILLATLFTETIFLGIAGISVPIFAIAFYSSLFYYFHEKEKPINRTGIFLTIPVFLLAFSFFLHYNPSTRFITWLTLIGLVCIQLVMLGTNPAESLFSYDMLTRVMSKIIGHSFLNLGMPFFSLEFLKKRRKTHSSGKATLILIGLAISLPVVIILLGLFMSADAVFENAVNSVVSFINVDFGNIFADLFLGFFGGIFLSAALLGLKYEEHEEKAAGKIGNSVDGLVIGTFLTIINILLIAFVGFQFAYLFGGTVNITVSDMTYAEYARRGFFELTAASGIIISIALFVMIMTKKKEDKLPSWVKLCTVSLCLCNGILLVSAIKRMLLYVDAYGLSVKRVLTLWLMCLIGLCLVWMIIKCFIPKMDVMKLIGITVVTGVCILSLTNTERLIARYNIDRYISDPTKITLDVYHLGRLSYTAAPEIARLKDMDSDGSQFAKSDIIVILQKQKASCKIRNTLYGFTLDSIEAQQVFSGIAK</sequence>
<keyword evidence="1" id="KW-0472">Membrane</keyword>
<name>S0FQG8_RUMCE</name>
<evidence type="ECO:0000313" key="3">
    <source>
        <dbReference type="Proteomes" id="UP000014155"/>
    </source>
</evidence>
<dbReference type="InterPro" id="IPR025291">
    <property type="entry name" value="DUF4153"/>
</dbReference>
<dbReference type="STRING" id="1195236.CTER_2751"/>
<dbReference type="AlphaFoldDB" id="S0FQG8"/>
<feature type="transmembrane region" description="Helical" evidence="1">
    <location>
        <begin position="158"/>
        <end position="176"/>
    </location>
</feature>
<dbReference type="RefSeq" id="WP_004626499.1">
    <property type="nucleotide sequence ID" value="NZ_AORV01000038.1"/>
</dbReference>
<dbReference type="Pfam" id="PF13687">
    <property type="entry name" value="DUF4153"/>
    <property type="match status" value="1"/>
</dbReference>
<feature type="transmembrane region" description="Helical" evidence="1">
    <location>
        <begin position="320"/>
        <end position="340"/>
    </location>
</feature>
<feature type="transmembrane region" description="Helical" evidence="1">
    <location>
        <begin position="275"/>
        <end position="300"/>
    </location>
</feature>
<feature type="transmembrane region" description="Helical" evidence="1">
    <location>
        <begin position="121"/>
        <end position="138"/>
    </location>
</feature>
<keyword evidence="1" id="KW-0812">Transmembrane</keyword>
<accession>S0FQG8</accession>
<dbReference type="eggNOG" id="COG2205">
    <property type="taxonomic scope" value="Bacteria"/>
</dbReference>
<feature type="transmembrane region" description="Helical" evidence="1">
    <location>
        <begin position="231"/>
        <end position="255"/>
    </location>
</feature>
<dbReference type="PATRIC" id="fig|1195236.3.peg.3073"/>
<gene>
    <name evidence="2" type="ORF">CTER_2751</name>
</gene>
<dbReference type="EMBL" id="AORV01000038">
    <property type="protein sequence ID" value="EMS71404.1"/>
    <property type="molecule type" value="Genomic_DNA"/>
</dbReference>
<reference evidence="2 3" key="1">
    <citation type="journal article" date="2013" name="Genome Announc.">
        <title>Draft Genome Sequence of the Cellulolytic, Mesophilic, Anaerobic Bacterium Clostridium termitidis Strain CT1112 (DSM 5398).</title>
        <authorList>
            <person name="Lal S."/>
            <person name="Ramachandran U."/>
            <person name="Zhang X."/>
            <person name="Munir R."/>
            <person name="Sparling R."/>
            <person name="Levin D.B."/>
        </authorList>
    </citation>
    <scope>NUCLEOTIDE SEQUENCE [LARGE SCALE GENOMIC DNA]</scope>
    <source>
        <strain evidence="2 3">CT1112</strain>
    </source>
</reference>
<dbReference type="Proteomes" id="UP000014155">
    <property type="component" value="Unassembled WGS sequence"/>
</dbReference>
<keyword evidence="3" id="KW-1185">Reference proteome</keyword>